<keyword evidence="1" id="KW-1133">Transmembrane helix</keyword>
<dbReference type="AlphaFoldDB" id="A0A8D8QB34"/>
<evidence type="ECO:0000256" key="1">
    <source>
        <dbReference type="SAM" id="Phobius"/>
    </source>
</evidence>
<evidence type="ECO:0000313" key="2">
    <source>
        <dbReference type="EMBL" id="CAG6628227.1"/>
    </source>
</evidence>
<accession>A0A8D8QB34</accession>
<dbReference type="EMBL" id="HBUF01067633">
    <property type="protein sequence ID" value="CAG6628227.1"/>
    <property type="molecule type" value="Transcribed_RNA"/>
</dbReference>
<keyword evidence="1" id="KW-0812">Transmembrane</keyword>
<reference evidence="2" key="1">
    <citation type="submission" date="2021-05" db="EMBL/GenBank/DDBJ databases">
        <authorList>
            <person name="Alioto T."/>
            <person name="Alioto T."/>
            <person name="Gomez Garrido J."/>
        </authorList>
    </citation>
    <scope>NUCLEOTIDE SEQUENCE</scope>
</reference>
<feature type="transmembrane region" description="Helical" evidence="1">
    <location>
        <begin position="138"/>
        <end position="160"/>
    </location>
</feature>
<name>A0A8D8QB34_9HEMI</name>
<proteinExistence type="predicted"/>
<feature type="transmembrane region" description="Helical" evidence="1">
    <location>
        <begin position="25"/>
        <end position="48"/>
    </location>
</feature>
<keyword evidence="1" id="KW-0472">Membrane</keyword>
<organism evidence="2">
    <name type="scientific">Cacopsylla melanoneura</name>
    <dbReference type="NCBI Taxonomy" id="428564"/>
    <lineage>
        <taxon>Eukaryota</taxon>
        <taxon>Metazoa</taxon>
        <taxon>Ecdysozoa</taxon>
        <taxon>Arthropoda</taxon>
        <taxon>Hexapoda</taxon>
        <taxon>Insecta</taxon>
        <taxon>Pterygota</taxon>
        <taxon>Neoptera</taxon>
        <taxon>Paraneoptera</taxon>
        <taxon>Hemiptera</taxon>
        <taxon>Sternorrhyncha</taxon>
        <taxon>Psylloidea</taxon>
        <taxon>Psyllidae</taxon>
        <taxon>Psyllinae</taxon>
        <taxon>Cacopsylla</taxon>
    </lineage>
</organism>
<protein>
    <submittedName>
        <fullName evidence="2">Uncharacterized protein</fullName>
    </submittedName>
</protein>
<sequence>MICPEWFREGDKFRMGTEQGAVQKWVHLLIGGLVVLGIWFSSMFSGRICNTNSSLFVWFNTCTAIREIIVRFNTFTSILEIIISFPLVCGMFHGVRGWVGGVVMCYRALVVKIMDHLGVFVFQVGFQSLNLSFGLSPLGSLESFIIILLLCVAMVTRLGISYEYFTRRSRTVQTLVTARARAVR</sequence>
<feature type="transmembrane region" description="Helical" evidence="1">
    <location>
        <begin position="68"/>
        <end position="92"/>
    </location>
</feature>